<sequence length="145" mass="16471">MKQMRGHHLLCVHGFRGMGYSEEFIGTMTKIVKDIRNEQKDFPIRVVVGFDEACFSCPNKGETICEASPTSQEHVTALDKNVIHHLGLEENRVYLKSDIIKRTVEKVHPEDLQFLCKGCSWLSAGVCKEGIRQLKEKVGDEENSH</sequence>
<dbReference type="InterPro" id="IPR009702">
    <property type="entry name" value="DUF1284"/>
</dbReference>
<organism evidence="1 2">
    <name type="scientific">Bacillus kandeliae</name>
    <dbReference type="NCBI Taxonomy" id="3129297"/>
    <lineage>
        <taxon>Bacteria</taxon>
        <taxon>Bacillati</taxon>
        <taxon>Bacillota</taxon>
        <taxon>Bacilli</taxon>
        <taxon>Bacillales</taxon>
        <taxon>Bacillaceae</taxon>
        <taxon>Bacillus</taxon>
    </lineage>
</organism>
<evidence type="ECO:0000313" key="2">
    <source>
        <dbReference type="Proteomes" id="UP001387364"/>
    </source>
</evidence>
<proteinExistence type="predicted"/>
<protein>
    <submittedName>
        <fullName evidence="1">DUF1284 domain-containing protein</fullName>
    </submittedName>
</protein>
<dbReference type="Pfam" id="PF06935">
    <property type="entry name" value="DUF1284"/>
    <property type="match status" value="1"/>
</dbReference>
<dbReference type="EMBL" id="CP147404">
    <property type="protein sequence ID" value="WXB94462.1"/>
    <property type="molecule type" value="Genomic_DNA"/>
</dbReference>
<reference evidence="1 2" key="1">
    <citation type="submission" date="2024-02" db="EMBL/GenBank/DDBJ databases">
        <title>Seven novel Bacillus-like species.</title>
        <authorList>
            <person name="Liu G."/>
        </authorList>
    </citation>
    <scope>NUCLEOTIDE SEQUENCE [LARGE SCALE GENOMIC DNA]</scope>
    <source>
        <strain evidence="1 2">FJAT-52991</strain>
    </source>
</reference>
<evidence type="ECO:0000313" key="1">
    <source>
        <dbReference type="EMBL" id="WXB94462.1"/>
    </source>
</evidence>
<keyword evidence="2" id="KW-1185">Reference proteome</keyword>
<dbReference type="RefSeq" id="WP_338754185.1">
    <property type="nucleotide sequence ID" value="NZ_CP147404.1"/>
</dbReference>
<accession>A0ABZ2NB54</accession>
<name>A0ABZ2NB54_9BACI</name>
<gene>
    <name evidence="1" type="ORF">WDJ61_07505</name>
</gene>
<dbReference type="Proteomes" id="UP001387364">
    <property type="component" value="Chromosome"/>
</dbReference>